<proteinExistence type="predicted"/>
<dbReference type="PANTHER" id="PTHR33604:SF3">
    <property type="entry name" value="OSJNBA0004B13.7 PROTEIN"/>
    <property type="match status" value="1"/>
</dbReference>
<evidence type="ECO:0000313" key="2">
    <source>
        <dbReference type="EMBL" id="KAL3773669.1"/>
    </source>
</evidence>
<keyword evidence="1" id="KW-1133">Transmembrane helix</keyword>
<gene>
    <name evidence="2" type="ORF">ACHAW5_000685</name>
</gene>
<dbReference type="Gene3D" id="3.40.50.11350">
    <property type="match status" value="1"/>
</dbReference>
<comment type="caution">
    <text evidence="2">The sequence shown here is derived from an EMBL/GenBank/DDBJ whole genome shotgun (WGS) entry which is preliminary data.</text>
</comment>
<evidence type="ECO:0000256" key="1">
    <source>
        <dbReference type="SAM" id="Phobius"/>
    </source>
</evidence>
<dbReference type="EMBL" id="JALLAZ020001514">
    <property type="protein sequence ID" value="KAL3773669.1"/>
    <property type="molecule type" value="Genomic_DNA"/>
</dbReference>
<name>A0ABD3NDE6_9STRA</name>
<keyword evidence="3" id="KW-1185">Reference proteome</keyword>
<dbReference type="AlphaFoldDB" id="A0ABD3NDE6"/>
<evidence type="ECO:0008006" key="4">
    <source>
        <dbReference type="Google" id="ProtNLM"/>
    </source>
</evidence>
<keyword evidence="1" id="KW-0472">Membrane</keyword>
<evidence type="ECO:0000313" key="3">
    <source>
        <dbReference type="Proteomes" id="UP001530315"/>
    </source>
</evidence>
<organism evidence="2 3">
    <name type="scientific">Stephanodiscus triporus</name>
    <dbReference type="NCBI Taxonomy" id="2934178"/>
    <lineage>
        <taxon>Eukaryota</taxon>
        <taxon>Sar</taxon>
        <taxon>Stramenopiles</taxon>
        <taxon>Ochrophyta</taxon>
        <taxon>Bacillariophyta</taxon>
        <taxon>Coscinodiscophyceae</taxon>
        <taxon>Thalassiosirophycidae</taxon>
        <taxon>Stephanodiscales</taxon>
        <taxon>Stephanodiscaceae</taxon>
        <taxon>Stephanodiscus</taxon>
    </lineage>
</organism>
<dbReference type="InterPro" id="IPR029044">
    <property type="entry name" value="Nucleotide-diphossugar_trans"/>
</dbReference>
<feature type="transmembrane region" description="Helical" evidence="1">
    <location>
        <begin position="798"/>
        <end position="818"/>
    </location>
</feature>
<protein>
    <recommendedName>
        <fullName evidence="4">O-fucosyltransferase family protein</fullName>
    </recommendedName>
</protein>
<accession>A0ABD3NDE6</accession>
<dbReference type="Gene3D" id="3.90.550.10">
    <property type="entry name" value="Spore Coat Polysaccharide Biosynthesis Protein SpsA, Chain A"/>
    <property type="match status" value="1"/>
</dbReference>
<keyword evidence="1" id="KW-0812">Transmembrane</keyword>
<reference evidence="2 3" key="1">
    <citation type="submission" date="2024-10" db="EMBL/GenBank/DDBJ databases">
        <title>Updated reference genomes for cyclostephanoid diatoms.</title>
        <authorList>
            <person name="Roberts W.R."/>
            <person name="Alverson A.J."/>
        </authorList>
    </citation>
    <scope>NUCLEOTIDE SEQUENCE [LARGE SCALE GENOMIC DNA]</scope>
    <source>
        <strain evidence="2 3">AJA276-08</strain>
    </source>
</reference>
<dbReference type="Proteomes" id="UP001530315">
    <property type="component" value="Unassembled WGS sequence"/>
</dbReference>
<sequence>MEDGMKEDETNAAELNLPNYFVDAVREGCDSFEWQVDEIQVHIIGWKRPMPIKALLNQLEESNYGGWNTTVPLYIHLDGGALPEVTTIVNDFEWTHGIKHVNKRNGNNVGLREMWLFSIGSASKMAGDNTLMVVFEDDMSVSLDYFQWLLAVVNAYGRNPHCRDANLMGFSLSPIRLEEMRKPFRRWNASAVIRDGKNAYLSIVPSSWGAAYWSDKWNEFSAFVDVRMKPPYYDVQAEILKPGQKYNYDKLQVTPKELFIPDARCNVWPKSWKRFMVDFMYVRGQVLLYPNLPGEMGLATTLALPGEHTTSSTSKDVRVATLASYPSMDYQSLPLYKDLDILDLHLNHTSREDIALLGNKFLHGVKASCSSCNELLRAWARPATHLDQYDSPSFSICAPDLYTKKSSSSSIATNEPSSPQAENRYLLFEPQYGANNQFYAIIEAMKWARVLDRQLVMPPIFIPRCMDFRNNSEWPVTESILQFGYIQFGYIDGFGHNRQPLGFQEWLKLKIPVHRKLKISRLALFDNSTRLLTNAILKATHAPSGSDIPTVDIHHLFEEGQPVTPNKVKFLLGGCNDQVMAFETLFFVNMKLSRSRRVDNFALMNDALTLSDRAAMTYDTVKSLLHEKLGQSTYACYHLRLGDFAYLCDLQKYGINKTVAKKYNNLLVKLHQLRNKGYQCIVSMDELVLAVTDVGLPALIMTNNMTPIKDKLKTVALATASSEWVKEKVAEYLPFGVNEAEYQLLCLLIEQELCVEAEYSRLNKFSSFSKRIEYKRKARNATFDHWMQSETRQTSRHASLAMSWILFFVFGASVAGIVGERCGLRYDRLSFVRMSLGMNAGGGVACG</sequence>
<dbReference type="PANTHER" id="PTHR33604">
    <property type="entry name" value="OSJNBA0004B13.7 PROTEIN"/>
    <property type="match status" value="1"/>
</dbReference>